<evidence type="ECO:0000256" key="5">
    <source>
        <dbReference type="ARBA" id="ARBA00023251"/>
    </source>
</evidence>
<feature type="transmembrane region" description="Helical" evidence="6">
    <location>
        <begin position="135"/>
        <end position="160"/>
    </location>
</feature>
<evidence type="ECO:0000256" key="4">
    <source>
        <dbReference type="ARBA" id="ARBA00023136"/>
    </source>
</evidence>
<evidence type="ECO:0000259" key="7">
    <source>
        <dbReference type="PROSITE" id="PS51012"/>
    </source>
</evidence>
<dbReference type="GO" id="GO:0046677">
    <property type="term" value="P:response to antibiotic"/>
    <property type="evidence" value="ECO:0007669"/>
    <property type="project" value="UniProtKB-KW"/>
</dbReference>
<dbReference type="RefSeq" id="WP_090475637.1">
    <property type="nucleotide sequence ID" value="NZ_LT629710.1"/>
</dbReference>
<feature type="transmembrane region" description="Helical" evidence="6">
    <location>
        <begin position="167"/>
        <end position="185"/>
    </location>
</feature>
<dbReference type="EMBL" id="LT629710">
    <property type="protein sequence ID" value="SDO70665.1"/>
    <property type="molecule type" value="Genomic_DNA"/>
</dbReference>
<evidence type="ECO:0000256" key="2">
    <source>
        <dbReference type="ARBA" id="ARBA00022692"/>
    </source>
</evidence>
<comment type="similarity">
    <text evidence="6">Belongs to the ABC-2 integral membrane protein family.</text>
</comment>
<dbReference type="PANTHER" id="PTHR43027:SF2">
    <property type="entry name" value="TRANSPORT PERMEASE PROTEIN"/>
    <property type="match status" value="1"/>
</dbReference>
<dbReference type="Pfam" id="PF01061">
    <property type="entry name" value="ABC2_membrane"/>
    <property type="match status" value="1"/>
</dbReference>
<keyword evidence="9" id="KW-1185">Reference proteome</keyword>
<keyword evidence="2 6" id="KW-0812">Transmembrane</keyword>
<evidence type="ECO:0000256" key="6">
    <source>
        <dbReference type="RuleBase" id="RU361157"/>
    </source>
</evidence>
<keyword evidence="6" id="KW-0813">Transport</keyword>
<dbReference type="InterPro" id="IPR013525">
    <property type="entry name" value="ABC2_TM"/>
</dbReference>
<accession>A0A1H0LRD8</accession>
<keyword evidence="6" id="KW-1003">Cell membrane</keyword>
<feature type="transmembrane region" description="Helical" evidence="6">
    <location>
        <begin position="21"/>
        <end position="41"/>
    </location>
</feature>
<dbReference type="OrthoDB" id="3217868at2"/>
<dbReference type="InterPro" id="IPR052902">
    <property type="entry name" value="ABC-2_transporter"/>
</dbReference>
<keyword evidence="3 6" id="KW-1133">Transmembrane helix</keyword>
<feature type="transmembrane region" description="Helical" evidence="6">
    <location>
        <begin position="100"/>
        <end position="123"/>
    </location>
</feature>
<feature type="transmembrane region" description="Helical" evidence="6">
    <location>
        <begin position="221"/>
        <end position="239"/>
    </location>
</feature>
<evidence type="ECO:0000256" key="3">
    <source>
        <dbReference type="ARBA" id="ARBA00022989"/>
    </source>
</evidence>
<sequence>MTAASVMVKSEARLLARNPGVMIWTAILPVAASIVLAAVPGTRKPSADLGGLSFFQVYQPVLVLFAITLLAVQALPDVLTRYREMGVLKRLRTTPVSPALLLYAQLGLILAVSIVCMALMVVVPGLIGAPWPDNILAFVVSYLLAAWALLGLGMVIASLFRNAKVAAGFGSALFFVLQFFAGLWLQRPLMPDWMRHISDFTPSGAAVQALTDSASGHWPKLLYVLVLVVWGLVMSRIAIKLFSWE</sequence>
<evidence type="ECO:0000313" key="8">
    <source>
        <dbReference type="EMBL" id="SDO70665.1"/>
    </source>
</evidence>
<evidence type="ECO:0000313" key="9">
    <source>
        <dbReference type="Proteomes" id="UP000198741"/>
    </source>
</evidence>
<gene>
    <name evidence="8" type="ORF">SAMN04515671_1768</name>
</gene>
<dbReference type="PIRSF" id="PIRSF006648">
    <property type="entry name" value="DrrB"/>
    <property type="match status" value="1"/>
</dbReference>
<dbReference type="STRING" id="1090615.SAMN04515671_1768"/>
<comment type="subcellular location">
    <subcellularLocation>
        <location evidence="6">Cell membrane</location>
        <topology evidence="6">Multi-pass membrane protein</topology>
    </subcellularLocation>
    <subcellularLocation>
        <location evidence="1">Membrane</location>
        <topology evidence="1">Multi-pass membrane protein</topology>
    </subcellularLocation>
</comment>
<dbReference type="InterPro" id="IPR047817">
    <property type="entry name" value="ABC2_TM_bact-type"/>
</dbReference>
<dbReference type="PANTHER" id="PTHR43027">
    <property type="entry name" value="DOXORUBICIN RESISTANCE ABC TRANSPORTER PERMEASE PROTEIN DRRC-RELATED"/>
    <property type="match status" value="1"/>
</dbReference>
<name>A0A1H0LRD8_9ACTN</name>
<dbReference type="InterPro" id="IPR000412">
    <property type="entry name" value="ABC_2_transport"/>
</dbReference>
<dbReference type="AlphaFoldDB" id="A0A1H0LRD8"/>
<protein>
    <recommendedName>
        <fullName evidence="6">Transport permease protein</fullName>
    </recommendedName>
</protein>
<feature type="transmembrane region" description="Helical" evidence="6">
    <location>
        <begin position="61"/>
        <end position="79"/>
    </location>
</feature>
<feature type="domain" description="ABC transmembrane type-2" evidence="7">
    <location>
        <begin position="20"/>
        <end position="245"/>
    </location>
</feature>
<proteinExistence type="inferred from homology"/>
<dbReference type="Proteomes" id="UP000198741">
    <property type="component" value="Chromosome I"/>
</dbReference>
<dbReference type="PROSITE" id="PS51012">
    <property type="entry name" value="ABC_TM2"/>
    <property type="match status" value="1"/>
</dbReference>
<keyword evidence="5" id="KW-0046">Antibiotic resistance</keyword>
<reference evidence="8 9" key="1">
    <citation type="submission" date="2016-10" db="EMBL/GenBank/DDBJ databases">
        <authorList>
            <person name="de Groot N.N."/>
        </authorList>
    </citation>
    <scope>NUCLEOTIDE SEQUENCE [LARGE SCALE GENOMIC DNA]</scope>
    <source>
        <strain evidence="9">P4-7,KCTC 19426,CECT 7604</strain>
    </source>
</reference>
<keyword evidence="4 6" id="KW-0472">Membrane</keyword>
<organism evidence="8 9">
    <name type="scientific">Nakamurella panacisegetis</name>
    <dbReference type="NCBI Taxonomy" id="1090615"/>
    <lineage>
        <taxon>Bacteria</taxon>
        <taxon>Bacillati</taxon>
        <taxon>Actinomycetota</taxon>
        <taxon>Actinomycetes</taxon>
        <taxon>Nakamurellales</taxon>
        <taxon>Nakamurellaceae</taxon>
        <taxon>Nakamurella</taxon>
    </lineage>
</organism>
<dbReference type="GO" id="GO:0140359">
    <property type="term" value="F:ABC-type transporter activity"/>
    <property type="evidence" value="ECO:0007669"/>
    <property type="project" value="InterPro"/>
</dbReference>
<evidence type="ECO:0000256" key="1">
    <source>
        <dbReference type="ARBA" id="ARBA00004141"/>
    </source>
</evidence>
<dbReference type="GO" id="GO:0043190">
    <property type="term" value="C:ATP-binding cassette (ABC) transporter complex"/>
    <property type="evidence" value="ECO:0007669"/>
    <property type="project" value="InterPro"/>
</dbReference>